<keyword evidence="2 5" id="KW-0812">Transmembrane</keyword>
<proteinExistence type="predicted"/>
<feature type="transmembrane region" description="Helical" evidence="5">
    <location>
        <begin position="16"/>
        <end position="38"/>
    </location>
</feature>
<dbReference type="Proteomes" id="UP000266441">
    <property type="component" value="Unassembled WGS sequence"/>
</dbReference>
<keyword evidence="7" id="KW-1185">Reference proteome</keyword>
<gene>
    <name evidence="6" type="ORF">D1164_14440</name>
</gene>
<dbReference type="InterPro" id="IPR032808">
    <property type="entry name" value="DoxX"/>
</dbReference>
<dbReference type="RefSeq" id="WP_119350709.1">
    <property type="nucleotide sequence ID" value="NZ_QWET01000010.1"/>
</dbReference>
<feature type="transmembrane region" description="Helical" evidence="5">
    <location>
        <begin position="106"/>
        <end position="124"/>
    </location>
</feature>
<dbReference type="EMBL" id="QWET01000010">
    <property type="protein sequence ID" value="RIH64551.1"/>
    <property type="molecule type" value="Genomic_DNA"/>
</dbReference>
<keyword evidence="4 5" id="KW-0472">Membrane</keyword>
<reference evidence="6 7" key="1">
    <citation type="journal article" date="2015" name="Int. J. Syst. Evol. Microbiol.">
        <title>Mariniphaga sediminis sp. nov., isolated from coastal sediment.</title>
        <authorList>
            <person name="Wang F.Q."/>
            <person name="Shen Q.Y."/>
            <person name="Chen G.J."/>
            <person name="Du Z.J."/>
        </authorList>
    </citation>
    <scope>NUCLEOTIDE SEQUENCE [LARGE SCALE GENOMIC DNA]</scope>
    <source>
        <strain evidence="6 7">SY21</strain>
    </source>
</reference>
<evidence type="ECO:0000256" key="3">
    <source>
        <dbReference type="ARBA" id="ARBA00022989"/>
    </source>
</evidence>
<dbReference type="Pfam" id="PF13564">
    <property type="entry name" value="DoxX_2"/>
    <property type="match status" value="1"/>
</dbReference>
<evidence type="ECO:0000256" key="1">
    <source>
        <dbReference type="ARBA" id="ARBA00004141"/>
    </source>
</evidence>
<evidence type="ECO:0000256" key="2">
    <source>
        <dbReference type="ARBA" id="ARBA00022692"/>
    </source>
</evidence>
<name>A0A399D1J2_9BACT</name>
<feature type="transmembrane region" description="Helical" evidence="5">
    <location>
        <begin position="50"/>
        <end position="73"/>
    </location>
</feature>
<dbReference type="PIRSF" id="PIRSF030066">
    <property type="entry name" value="UCP030066"/>
    <property type="match status" value="1"/>
</dbReference>
<comment type="subcellular location">
    <subcellularLocation>
        <location evidence="1">Membrane</location>
        <topology evidence="1">Multi-pass membrane protein</topology>
    </subcellularLocation>
</comment>
<dbReference type="AlphaFoldDB" id="A0A399D1J2"/>
<dbReference type="OrthoDB" id="7960583at2"/>
<comment type="caution">
    <text evidence="6">The sequence shown here is derived from an EMBL/GenBank/DDBJ whole genome shotgun (WGS) entry which is preliminary data.</text>
</comment>
<evidence type="ECO:0000256" key="5">
    <source>
        <dbReference type="SAM" id="Phobius"/>
    </source>
</evidence>
<protein>
    <submittedName>
        <fullName evidence="6">DoxX family protein</fullName>
    </submittedName>
</protein>
<dbReference type="InterPro" id="IPR016944">
    <property type="entry name" value="UCP030066"/>
</dbReference>
<evidence type="ECO:0000313" key="6">
    <source>
        <dbReference type="EMBL" id="RIH64551.1"/>
    </source>
</evidence>
<evidence type="ECO:0000313" key="7">
    <source>
        <dbReference type="Proteomes" id="UP000266441"/>
    </source>
</evidence>
<dbReference type="GO" id="GO:0016020">
    <property type="term" value="C:membrane"/>
    <property type="evidence" value="ECO:0007669"/>
    <property type="project" value="UniProtKB-SubCell"/>
</dbReference>
<organism evidence="6 7">
    <name type="scientific">Mariniphaga sediminis</name>
    <dbReference type="NCBI Taxonomy" id="1628158"/>
    <lineage>
        <taxon>Bacteria</taxon>
        <taxon>Pseudomonadati</taxon>
        <taxon>Bacteroidota</taxon>
        <taxon>Bacteroidia</taxon>
        <taxon>Marinilabiliales</taxon>
        <taxon>Prolixibacteraceae</taxon>
        <taxon>Mariniphaga</taxon>
    </lineage>
</organism>
<sequence>MKKTKINLPNSKATKIIYWFATIWLALGMLSTGIVQLLKQQADIELMVHLGYPVYLLTILGIWKILGVITVLIPGVRLLKEWAYAGFFFAMTGAVFSHIASGSNAIDFFGPVLLLMLTITSWYFRPIDRKSIAITL</sequence>
<keyword evidence="3 5" id="KW-1133">Transmembrane helix</keyword>
<feature type="transmembrane region" description="Helical" evidence="5">
    <location>
        <begin position="82"/>
        <end position="100"/>
    </location>
</feature>
<evidence type="ECO:0000256" key="4">
    <source>
        <dbReference type="ARBA" id="ARBA00023136"/>
    </source>
</evidence>
<accession>A0A399D1J2</accession>